<dbReference type="EMBL" id="AZMM01014831">
    <property type="protein sequence ID" value="ETJ30655.1"/>
    <property type="molecule type" value="Genomic_DNA"/>
</dbReference>
<name>W1XMG4_9ZZZZ</name>
<keyword evidence="1" id="KW-0418">Kinase</keyword>
<organism evidence="1">
    <name type="scientific">human gut metagenome</name>
    <dbReference type="NCBI Taxonomy" id="408170"/>
    <lineage>
        <taxon>unclassified sequences</taxon>
        <taxon>metagenomes</taxon>
        <taxon>organismal metagenomes</taxon>
    </lineage>
</organism>
<keyword evidence="1" id="KW-0808">Transferase</keyword>
<reference evidence="1" key="1">
    <citation type="submission" date="2013-12" db="EMBL/GenBank/DDBJ databases">
        <title>A Varibaculum cambriense genome reconstructed from a premature infant gut community with otherwise low bacterial novelty that shifts toward anaerobic metabolism during the third week of life.</title>
        <authorList>
            <person name="Brown C.T."/>
            <person name="Sharon I."/>
            <person name="Thomas B.C."/>
            <person name="Castelle C.J."/>
            <person name="Morowitz M.J."/>
            <person name="Banfield J.F."/>
        </authorList>
    </citation>
    <scope>NUCLEOTIDE SEQUENCE</scope>
</reference>
<evidence type="ECO:0000313" key="1">
    <source>
        <dbReference type="EMBL" id="ETJ30655.1"/>
    </source>
</evidence>
<accession>W1XMG4</accession>
<dbReference type="GO" id="GO:0016301">
    <property type="term" value="F:kinase activity"/>
    <property type="evidence" value="ECO:0007669"/>
    <property type="project" value="UniProtKB-KW"/>
</dbReference>
<comment type="caution">
    <text evidence="1">The sequence shown here is derived from an EMBL/GenBank/DDBJ whole genome shotgun (WGS) entry which is preliminary data.</text>
</comment>
<proteinExistence type="predicted"/>
<sequence>IMKKPIKRAAVIHDLCGVGKAALTNIIPVLSTIL</sequence>
<protein>
    <submittedName>
        <fullName evidence="1">Pyridoxine kinase</fullName>
    </submittedName>
</protein>
<gene>
    <name evidence="1" type="ORF">Q604_UNBC14831G0001</name>
</gene>
<feature type="non-terminal residue" evidence="1">
    <location>
        <position position="1"/>
    </location>
</feature>
<dbReference type="AlphaFoldDB" id="W1XMG4"/>